<dbReference type="Proteomes" id="UP000193862">
    <property type="component" value="Unassembled WGS sequence"/>
</dbReference>
<keyword evidence="2" id="KW-0560">Oxidoreductase</keyword>
<dbReference type="GO" id="GO:0008831">
    <property type="term" value="F:dTDP-4-dehydrorhamnose reductase activity"/>
    <property type="evidence" value="ECO:0007669"/>
    <property type="project" value="UniProtKB-EC"/>
</dbReference>
<dbReference type="SUPFAM" id="SSF51735">
    <property type="entry name" value="NAD(P)-binding Rossmann-fold domains"/>
    <property type="match status" value="1"/>
</dbReference>
<dbReference type="Gene3D" id="3.40.50.720">
    <property type="entry name" value="NAD(P)-binding Rossmann-like Domain"/>
    <property type="match status" value="1"/>
</dbReference>
<dbReference type="PANTHER" id="PTHR12126">
    <property type="entry name" value="NADH-UBIQUINONE OXIDOREDUCTASE 39 KDA SUBUNIT-RELATED"/>
    <property type="match status" value="1"/>
</dbReference>
<dbReference type="Pfam" id="PF01370">
    <property type="entry name" value="Epimerase"/>
    <property type="match status" value="1"/>
</dbReference>
<evidence type="ECO:0000313" key="3">
    <source>
        <dbReference type="Proteomes" id="UP000193862"/>
    </source>
</evidence>
<evidence type="ECO:0000313" key="2">
    <source>
        <dbReference type="EMBL" id="SLN10461.1"/>
    </source>
</evidence>
<evidence type="ECO:0000259" key="1">
    <source>
        <dbReference type="Pfam" id="PF01370"/>
    </source>
</evidence>
<dbReference type="CDD" id="cd05271">
    <property type="entry name" value="NDUFA9_like_SDR_a"/>
    <property type="match status" value="1"/>
</dbReference>
<reference evidence="2 3" key="1">
    <citation type="submission" date="2017-03" db="EMBL/GenBank/DDBJ databases">
        <authorList>
            <person name="Afonso C.L."/>
            <person name="Miller P.J."/>
            <person name="Scott M.A."/>
            <person name="Spackman E."/>
            <person name="Goraichik I."/>
            <person name="Dimitrov K.M."/>
            <person name="Suarez D.L."/>
            <person name="Swayne D.E."/>
        </authorList>
    </citation>
    <scope>NUCLEOTIDE SEQUENCE [LARGE SCALE GENOMIC DNA]</scope>
    <source>
        <strain evidence="2 3">CECT 8620</strain>
    </source>
</reference>
<dbReference type="EMBL" id="FWFS01000001">
    <property type="protein sequence ID" value="SLN10461.1"/>
    <property type="molecule type" value="Genomic_DNA"/>
</dbReference>
<dbReference type="InterPro" id="IPR051207">
    <property type="entry name" value="ComplexI_NDUFA9_subunit"/>
</dbReference>
<dbReference type="InterPro" id="IPR036291">
    <property type="entry name" value="NAD(P)-bd_dom_sf"/>
</dbReference>
<gene>
    <name evidence="2" type="primary">rmlD</name>
    <name evidence="2" type="ORF">AQS8620_00042</name>
</gene>
<feature type="domain" description="NAD-dependent epimerase/dehydratase" evidence="1">
    <location>
        <begin position="33"/>
        <end position="240"/>
    </location>
</feature>
<dbReference type="EC" id="1.1.1.133" evidence="2"/>
<sequence length="356" mass="38030">MISLRGDTSLSSSVAKAMQKQHLNVEMQMTKLVTIYGGSGFVGRYIARRMAKAGWRVRVATRNPNLAMFVKPYGTVGQVEPVFCNIRDDASVRAVMKGADAVVNCVGVLTEKGKNSFEAVQTEGAGRIARIATEEGVAKMVHLSAIGADAESDSDYARTKAQGEAAVLSAFPGAMILRPSVVFGSEDEFFNRFGHMATLTPVLPIFGGKTQFQPVYVDDVAQAAVAGITGDAPGGIYELGGPDVESLSSLMQVMLKVIKRKRLVMNQPFFVGKILAGAFGALQAVSLGLFHNSILTGDQLKNLSRDNVVSEGAQGFAQLGLKPTAMEAILPDYLWVYRPSGQYAAIKDSAKGLRQS</sequence>
<dbReference type="GO" id="GO:0044877">
    <property type="term" value="F:protein-containing complex binding"/>
    <property type="evidence" value="ECO:0007669"/>
    <property type="project" value="TreeGrafter"/>
</dbReference>
<protein>
    <submittedName>
        <fullName evidence="2">dTDP-4-dehydrorhamnose reductase</fullName>
        <ecNumber evidence="2">1.1.1.133</ecNumber>
    </submittedName>
</protein>
<keyword evidence="3" id="KW-1185">Reference proteome</keyword>
<organism evidence="2 3">
    <name type="scientific">Aquimixticola soesokkakensis</name>
    <dbReference type="NCBI Taxonomy" id="1519096"/>
    <lineage>
        <taxon>Bacteria</taxon>
        <taxon>Pseudomonadati</taxon>
        <taxon>Pseudomonadota</taxon>
        <taxon>Alphaproteobacteria</taxon>
        <taxon>Rhodobacterales</taxon>
        <taxon>Paracoccaceae</taxon>
        <taxon>Aquimixticola</taxon>
    </lineage>
</organism>
<accession>A0A1Y5R775</accession>
<name>A0A1Y5R775_9RHOB</name>
<dbReference type="FunFam" id="3.40.50.720:FF:000702">
    <property type="entry name" value="NADH dehydrogenase (Ubiquinone)"/>
    <property type="match status" value="1"/>
</dbReference>
<proteinExistence type="predicted"/>
<dbReference type="PANTHER" id="PTHR12126:SF11">
    <property type="entry name" value="NADH DEHYDROGENASE [UBIQUINONE] 1 ALPHA SUBCOMPLEX SUBUNIT 9, MITOCHONDRIAL"/>
    <property type="match status" value="1"/>
</dbReference>
<dbReference type="InterPro" id="IPR001509">
    <property type="entry name" value="Epimerase_deHydtase"/>
</dbReference>
<dbReference type="AlphaFoldDB" id="A0A1Y5R775"/>